<gene>
    <name evidence="7" type="ORF">ODV14_07180</name>
</gene>
<dbReference type="GO" id="GO:0006310">
    <property type="term" value="P:DNA recombination"/>
    <property type="evidence" value="ECO:0007669"/>
    <property type="project" value="UniProtKB-KW"/>
</dbReference>
<name>A0AAW6BAC1_LACAM</name>
<evidence type="ECO:0000313" key="8">
    <source>
        <dbReference type="Proteomes" id="UP001141961"/>
    </source>
</evidence>
<evidence type="ECO:0000259" key="5">
    <source>
        <dbReference type="PROSITE" id="PS51898"/>
    </source>
</evidence>
<dbReference type="PROSITE" id="PS51898">
    <property type="entry name" value="TYR_RECOMBINASE"/>
    <property type="match status" value="1"/>
</dbReference>
<dbReference type="Pfam" id="PF00589">
    <property type="entry name" value="Phage_integrase"/>
    <property type="match status" value="1"/>
</dbReference>
<dbReference type="InterPro" id="IPR011010">
    <property type="entry name" value="DNA_brk_join_enz"/>
</dbReference>
<proteinExistence type="inferred from homology"/>
<dbReference type="InterPro" id="IPR050090">
    <property type="entry name" value="Tyrosine_recombinase_XerCD"/>
</dbReference>
<reference evidence="7" key="2">
    <citation type="submission" date="2022-10" db="EMBL/GenBank/DDBJ databases">
        <authorList>
            <person name="Kostovova I."/>
            <person name="Moravkova M."/>
            <person name="Pechar R."/>
        </authorList>
    </citation>
    <scope>NUCLEOTIDE SEQUENCE</scope>
    <source>
        <strain evidence="7">M597B</strain>
    </source>
</reference>
<evidence type="ECO:0000256" key="3">
    <source>
        <dbReference type="ARBA" id="ARBA00023172"/>
    </source>
</evidence>
<dbReference type="GO" id="GO:0003677">
    <property type="term" value="F:DNA binding"/>
    <property type="evidence" value="ECO:0007669"/>
    <property type="project" value="UniProtKB-UniRule"/>
</dbReference>
<dbReference type="InterPro" id="IPR025269">
    <property type="entry name" value="SAM-like_dom"/>
</dbReference>
<protein>
    <submittedName>
        <fullName evidence="7">Site-specific integrase</fullName>
    </submittedName>
</protein>
<dbReference type="Gene3D" id="1.10.443.10">
    <property type="entry name" value="Intergrase catalytic core"/>
    <property type="match status" value="1"/>
</dbReference>
<dbReference type="InterPro" id="IPR002104">
    <property type="entry name" value="Integrase_catalytic"/>
</dbReference>
<evidence type="ECO:0000256" key="2">
    <source>
        <dbReference type="ARBA" id="ARBA00023125"/>
    </source>
</evidence>
<sequence length="403" mass="47300">MWIVTLKNRYKFVDNYKNPLTGKFQEVSCTFGKNNREVRKEAQRILDEKIRKKLTELKSGNTDITFSQLVDKYLELAKKQLAYNTWYRKKTTLEKIVNEWGPNLIARKITSQYINKYLDNMLYNSEHPYANETVNAYKSCISVVYDLGIRYGYITENPVNNVKVSWKSQSQKRRDEIENKYLEDDEYAKILMYCDENKRQDLKDLFIWMYNTGMRVGEVAGLQKKNILEDKDGHYFARVNGSLIAIRNTDPDKRHIKTKNAKSFAGDRDVYLTPETAQMAIRHCKGKKANDYIFKNEWPTSLGYWNESKINLVLKTIANDKDIHKNLVTHIFRHTHVSKLAEQGWPLNVIQHRVGHGNSRITRQIYLHITKKVKNAAIQRLNDFPDSDTILAETKKAEKMKVI</sequence>
<feature type="domain" description="Tyr recombinase" evidence="5">
    <location>
        <begin position="177"/>
        <end position="379"/>
    </location>
</feature>
<dbReference type="PANTHER" id="PTHR30349">
    <property type="entry name" value="PHAGE INTEGRASE-RELATED"/>
    <property type="match status" value="1"/>
</dbReference>
<dbReference type="AlphaFoldDB" id="A0AAW6BAC1"/>
<dbReference type="SUPFAM" id="SSF56349">
    <property type="entry name" value="DNA breaking-rejoining enzymes"/>
    <property type="match status" value="1"/>
</dbReference>
<dbReference type="Pfam" id="PF13102">
    <property type="entry name" value="Phage_int_SAM_5"/>
    <property type="match status" value="1"/>
</dbReference>
<organism evidence="7 8">
    <name type="scientific">Lactobacillus amylovorus</name>
    <dbReference type="NCBI Taxonomy" id="1604"/>
    <lineage>
        <taxon>Bacteria</taxon>
        <taxon>Bacillati</taxon>
        <taxon>Bacillota</taxon>
        <taxon>Bacilli</taxon>
        <taxon>Lactobacillales</taxon>
        <taxon>Lactobacillaceae</taxon>
        <taxon>Lactobacillus</taxon>
    </lineage>
</organism>
<dbReference type="InterPro" id="IPR044068">
    <property type="entry name" value="CB"/>
</dbReference>
<evidence type="ECO:0000259" key="6">
    <source>
        <dbReference type="PROSITE" id="PS51900"/>
    </source>
</evidence>
<evidence type="ECO:0000256" key="1">
    <source>
        <dbReference type="ARBA" id="ARBA00008857"/>
    </source>
</evidence>
<dbReference type="EMBL" id="JAOTHD010000021">
    <property type="protein sequence ID" value="MDB6247100.1"/>
    <property type="molecule type" value="Genomic_DNA"/>
</dbReference>
<dbReference type="Proteomes" id="UP001141961">
    <property type="component" value="Unassembled WGS sequence"/>
</dbReference>
<feature type="domain" description="Core-binding (CB)" evidence="6">
    <location>
        <begin position="64"/>
        <end position="149"/>
    </location>
</feature>
<dbReference type="GO" id="GO:0015074">
    <property type="term" value="P:DNA integration"/>
    <property type="evidence" value="ECO:0007669"/>
    <property type="project" value="InterPro"/>
</dbReference>
<dbReference type="RefSeq" id="WP_271326615.1">
    <property type="nucleotide sequence ID" value="NZ_JAOTHC010000001.1"/>
</dbReference>
<dbReference type="PROSITE" id="PS51900">
    <property type="entry name" value="CB"/>
    <property type="match status" value="1"/>
</dbReference>
<reference evidence="7" key="1">
    <citation type="journal article" date="2022" name="Microorganisms">
        <title>Antibiotic Susceptibility, Resistance Gene Determinants and Corresponding Genomic Regions in Lactobacillus amylovorus Isolates Derived from Wild Boars and Domestic Pigs.</title>
        <authorList>
            <person name="Moravkova M."/>
            <person name="Kostovova I."/>
            <person name="Kavanova K."/>
            <person name="Pechar R."/>
            <person name="Stanek S."/>
            <person name="Brychta A."/>
            <person name="Zeman M."/>
            <person name="Kubasova T."/>
        </authorList>
    </citation>
    <scope>NUCLEOTIDE SEQUENCE</scope>
    <source>
        <strain evidence="7">M597B</strain>
    </source>
</reference>
<dbReference type="CDD" id="cd01189">
    <property type="entry name" value="INT_ICEBs1_C_like"/>
    <property type="match status" value="1"/>
</dbReference>
<dbReference type="InterPro" id="IPR013762">
    <property type="entry name" value="Integrase-like_cat_sf"/>
</dbReference>
<dbReference type="Gene3D" id="1.10.150.130">
    <property type="match status" value="1"/>
</dbReference>
<dbReference type="PANTHER" id="PTHR30349:SF41">
    <property type="entry name" value="INTEGRASE_RECOMBINASE PROTEIN MJ0367-RELATED"/>
    <property type="match status" value="1"/>
</dbReference>
<keyword evidence="2 4" id="KW-0238">DNA-binding</keyword>
<comment type="similarity">
    <text evidence="1">Belongs to the 'phage' integrase family.</text>
</comment>
<dbReference type="InterPro" id="IPR010998">
    <property type="entry name" value="Integrase_recombinase_N"/>
</dbReference>
<comment type="caution">
    <text evidence="7">The sequence shown here is derived from an EMBL/GenBank/DDBJ whole genome shotgun (WGS) entry which is preliminary data.</text>
</comment>
<keyword evidence="3" id="KW-0233">DNA recombination</keyword>
<evidence type="ECO:0000256" key="4">
    <source>
        <dbReference type="PROSITE-ProRule" id="PRU01248"/>
    </source>
</evidence>
<evidence type="ECO:0000313" key="7">
    <source>
        <dbReference type="EMBL" id="MDB6247100.1"/>
    </source>
</evidence>
<accession>A0AAW6BAC1</accession>